<feature type="domain" description="RecX second three-helical" evidence="6">
    <location>
        <begin position="87"/>
        <end position="128"/>
    </location>
</feature>
<evidence type="ECO:0000256" key="3">
    <source>
        <dbReference type="ARBA" id="ARBA00018111"/>
    </source>
</evidence>
<dbReference type="PANTHER" id="PTHR33602">
    <property type="entry name" value="REGULATORY PROTEIN RECX FAMILY PROTEIN"/>
    <property type="match status" value="1"/>
</dbReference>
<dbReference type="Gene3D" id="1.10.10.10">
    <property type="entry name" value="Winged helix-like DNA-binding domain superfamily/Winged helix DNA-binding domain"/>
    <property type="match status" value="1"/>
</dbReference>
<keyword evidence="8" id="KW-1185">Reference proteome</keyword>
<dbReference type="PANTHER" id="PTHR33602:SF1">
    <property type="entry name" value="REGULATORY PROTEIN RECX FAMILY PROTEIN"/>
    <property type="match status" value="1"/>
</dbReference>
<evidence type="ECO:0000259" key="6">
    <source>
        <dbReference type="Pfam" id="PF02631"/>
    </source>
</evidence>
<protein>
    <recommendedName>
        <fullName evidence="3">Regulatory protein RecX</fullName>
    </recommendedName>
</protein>
<evidence type="ECO:0000256" key="2">
    <source>
        <dbReference type="ARBA" id="ARBA00009695"/>
    </source>
</evidence>
<dbReference type="InterPro" id="IPR053924">
    <property type="entry name" value="RecX_HTH_2nd"/>
</dbReference>
<keyword evidence="4" id="KW-0963">Cytoplasm</keyword>
<dbReference type="OrthoDB" id="549637at2759"/>
<dbReference type="Pfam" id="PF02631">
    <property type="entry name" value="RecX_HTH2"/>
    <property type="match status" value="1"/>
</dbReference>
<evidence type="ECO:0000256" key="4">
    <source>
        <dbReference type="ARBA" id="ARBA00022490"/>
    </source>
</evidence>
<reference evidence="8" key="1">
    <citation type="journal article" date="2016" name="Nat. Commun.">
        <title>The Gonium pectorale genome demonstrates co-option of cell cycle regulation during the evolution of multicellularity.</title>
        <authorList>
            <person name="Hanschen E.R."/>
            <person name="Marriage T.N."/>
            <person name="Ferris P.J."/>
            <person name="Hamaji T."/>
            <person name="Toyoda A."/>
            <person name="Fujiyama A."/>
            <person name="Neme R."/>
            <person name="Noguchi H."/>
            <person name="Minakuchi Y."/>
            <person name="Suzuki M."/>
            <person name="Kawai-Toyooka H."/>
            <person name="Smith D.R."/>
            <person name="Sparks H."/>
            <person name="Anderson J."/>
            <person name="Bakaric R."/>
            <person name="Luria V."/>
            <person name="Karger A."/>
            <person name="Kirschner M.W."/>
            <person name="Durand P.M."/>
            <person name="Michod R.E."/>
            <person name="Nozaki H."/>
            <person name="Olson B.J."/>
        </authorList>
    </citation>
    <scope>NUCLEOTIDE SEQUENCE [LARGE SCALE GENOMIC DNA]</scope>
    <source>
        <strain evidence="8">NIES-2863</strain>
    </source>
</reference>
<dbReference type="EMBL" id="LSYV01000008">
    <property type="protein sequence ID" value="KXZ53456.1"/>
    <property type="molecule type" value="Genomic_DNA"/>
</dbReference>
<organism evidence="7 8">
    <name type="scientific">Gonium pectorale</name>
    <name type="common">Green alga</name>
    <dbReference type="NCBI Taxonomy" id="33097"/>
    <lineage>
        <taxon>Eukaryota</taxon>
        <taxon>Viridiplantae</taxon>
        <taxon>Chlorophyta</taxon>
        <taxon>core chlorophytes</taxon>
        <taxon>Chlorophyceae</taxon>
        <taxon>CS clade</taxon>
        <taxon>Chlamydomonadales</taxon>
        <taxon>Volvocaceae</taxon>
        <taxon>Gonium</taxon>
    </lineage>
</organism>
<dbReference type="STRING" id="33097.A0A150GUA0"/>
<dbReference type="GO" id="GO:0005737">
    <property type="term" value="C:cytoplasm"/>
    <property type="evidence" value="ECO:0007669"/>
    <property type="project" value="UniProtKB-SubCell"/>
</dbReference>
<comment type="subcellular location">
    <subcellularLocation>
        <location evidence="1">Cytoplasm</location>
    </subcellularLocation>
</comment>
<dbReference type="InterPro" id="IPR036388">
    <property type="entry name" value="WH-like_DNA-bd_sf"/>
</dbReference>
<evidence type="ECO:0000256" key="1">
    <source>
        <dbReference type="ARBA" id="ARBA00004496"/>
    </source>
</evidence>
<evidence type="ECO:0000313" key="8">
    <source>
        <dbReference type="Proteomes" id="UP000075714"/>
    </source>
</evidence>
<dbReference type="InterPro" id="IPR003783">
    <property type="entry name" value="Regulatory_RecX"/>
</dbReference>
<comment type="similarity">
    <text evidence="2">Belongs to the RecX family.</text>
</comment>
<name>A0A150GUA0_GONPE</name>
<gene>
    <name evidence="7" type="ORF">GPECTOR_7g906</name>
</gene>
<accession>A0A150GUA0</accession>
<evidence type="ECO:0000256" key="5">
    <source>
        <dbReference type="SAM" id="MobiDB-lite"/>
    </source>
</evidence>
<dbReference type="AlphaFoldDB" id="A0A150GUA0"/>
<feature type="region of interest" description="Disordered" evidence="5">
    <location>
        <begin position="1"/>
        <end position="22"/>
    </location>
</feature>
<evidence type="ECO:0000313" key="7">
    <source>
        <dbReference type="EMBL" id="KXZ53456.1"/>
    </source>
</evidence>
<comment type="caution">
    <text evidence="7">The sequence shown here is derived from an EMBL/GenBank/DDBJ whole genome shotgun (WGS) entry which is preliminary data.</text>
</comment>
<dbReference type="Proteomes" id="UP000075714">
    <property type="component" value="Unassembled WGS sequence"/>
</dbReference>
<sequence>MATPVAAQTPAPGAVGAREAEPRHPELAFRNAAELRRMLQAREYAAAVLKRTPMAAAELSGRLTARGHSPQVAAALVAALVDAGELDDALYAKLYVRSKWEGNLTAPAKIRKELAAKGIAGPEAKAALVAVFGPSCRIHLAGPATGVESEVRATLVAAARKHVEQRRGRYVAKDPADSGNKEDWVAAARVQAKDREGNRRRLGMWLLYRGHDTDTVFKLFRLLGV</sequence>
<dbReference type="GO" id="GO:0006282">
    <property type="term" value="P:regulation of DNA repair"/>
    <property type="evidence" value="ECO:0007669"/>
    <property type="project" value="InterPro"/>
</dbReference>
<proteinExistence type="inferred from homology"/>